<protein>
    <recommendedName>
        <fullName evidence="3 8">Diaminopimelate epimerase</fullName>
        <shortName evidence="8">DAP epimerase</shortName>
        <ecNumber evidence="3 8">5.1.1.7</ecNumber>
    </recommendedName>
    <alternativeName>
        <fullName evidence="8">PLP-independent amino acid racemase</fullName>
    </alternativeName>
</protein>
<comment type="subunit">
    <text evidence="8">Homodimer.</text>
</comment>
<dbReference type="UniPathway" id="UPA00034">
    <property type="reaction ID" value="UER00025"/>
</dbReference>
<dbReference type="HAMAP" id="MF_00197">
    <property type="entry name" value="DAP_epimerase"/>
    <property type="match status" value="1"/>
</dbReference>
<gene>
    <name evidence="8" type="primary">dapF</name>
    <name evidence="10" type="ORF">DI626_05505</name>
</gene>
<comment type="catalytic activity">
    <reaction evidence="7 8">
        <text>(2S,6S)-2,6-diaminopimelate = meso-2,6-diaminopimelate</text>
        <dbReference type="Rhea" id="RHEA:15393"/>
        <dbReference type="ChEBI" id="CHEBI:57609"/>
        <dbReference type="ChEBI" id="CHEBI:57791"/>
        <dbReference type="EC" id="5.1.1.7"/>
    </reaction>
</comment>
<comment type="function">
    <text evidence="8">Catalyzes the stereoinversion of LL-2,6-diaminopimelate (L,L-DAP) to meso-diaminopimelate (meso-DAP), a precursor of L-lysine and an essential component of the bacterial peptidoglycan.</text>
</comment>
<feature type="active site" description="Proton acceptor" evidence="8">
    <location>
        <position position="214"/>
    </location>
</feature>
<evidence type="ECO:0000256" key="5">
    <source>
        <dbReference type="ARBA" id="ARBA00023154"/>
    </source>
</evidence>
<evidence type="ECO:0000313" key="10">
    <source>
        <dbReference type="EMBL" id="PZO86817.1"/>
    </source>
</evidence>
<dbReference type="EMBL" id="QFNK01000090">
    <property type="protein sequence ID" value="PZO86817.1"/>
    <property type="molecule type" value="Genomic_DNA"/>
</dbReference>
<sequence length="280" mass="30707">MQTIPFLKMHGLGNDFVIIDCRGKNAPKLTGAQIVHIADRRRGIGCDQLILLERPKMDRAGIFMRIHNPDGSEAGACGNATRCVADLYMGEEGVMECIIETISGLLTCTRAENWQICVDMGVPGLSWDQIPLSKECDTLDLPLEGNPVAVSMGNPHCVYFCDNAMDIPVDKLGAETERNPLFPKRTNVEYVSMLGDDHLRMRVWERGAGITQACGTGACASAVAAVRRGITGRRVRVTLDGGDLFIHWRESDNHVLMTGPAAYSFEGAITFHDEKDDRDA</sequence>
<dbReference type="PROSITE" id="PS01326">
    <property type="entry name" value="DAP_EPIMERASE"/>
    <property type="match status" value="1"/>
</dbReference>
<dbReference type="GO" id="GO:0008837">
    <property type="term" value="F:diaminopimelate epimerase activity"/>
    <property type="evidence" value="ECO:0007669"/>
    <property type="project" value="UniProtKB-UniRule"/>
</dbReference>
<comment type="similarity">
    <text evidence="2 8">Belongs to the diaminopimelate epimerase family.</text>
</comment>
<feature type="binding site" evidence="8">
    <location>
        <position position="187"/>
    </location>
    <ligand>
        <name>substrate</name>
    </ligand>
</feature>
<keyword evidence="5 8" id="KW-0457">Lysine biosynthesis</keyword>
<name>A0A2W5A0F0_9BACT</name>
<comment type="pathway">
    <text evidence="1 8">Amino-acid biosynthesis; L-lysine biosynthesis via DAP pathway; DL-2,6-diaminopimelate from LL-2,6-diaminopimelate: step 1/1.</text>
</comment>
<comment type="subcellular location">
    <subcellularLocation>
        <location evidence="8">Cytoplasm</location>
    </subcellularLocation>
</comment>
<dbReference type="Proteomes" id="UP000249557">
    <property type="component" value="Unassembled WGS sequence"/>
</dbReference>
<dbReference type="SUPFAM" id="SSF54506">
    <property type="entry name" value="Diaminopimelate epimerase-like"/>
    <property type="match status" value="2"/>
</dbReference>
<evidence type="ECO:0000256" key="9">
    <source>
        <dbReference type="PROSITE-ProRule" id="PRU10125"/>
    </source>
</evidence>
<evidence type="ECO:0000256" key="1">
    <source>
        <dbReference type="ARBA" id="ARBA00005196"/>
    </source>
</evidence>
<evidence type="ECO:0000256" key="7">
    <source>
        <dbReference type="ARBA" id="ARBA00051712"/>
    </source>
</evidence>
<feature type="binding site" evidence="8">
    <location>
        <position position="14"/>
    </location>
    <ligand>
        <name>substrate</name>
    </ligand>
</feature>
<feature type="binding site" evidence="8">
    <location>
        <position position="68"/>
    </location>
    <ligand>
        <name>substrate</name>
    </ligand>
</feature>
<proteinExistence type="inferred from homology"/>
<dbReference type="InterPro" id="IPR018510">
    <property type="entry name" value="DAP_epimerase_AS"/>
</dbReference>
<evidence type="ECO:0000256" key="3">
    <source>
        <dbReference type="ARBA" id="ARBA00013080"/>
    </source>
</evidence>
<feature type="site" description="Could be important to modulate the pK values of the two catalytic cysteine residues" evidence="8">
    <location>
        <position position="156"/>
    </location>
</feature>
<feature type="binding site" evidence="8">
    <location>
        <begin position="205"/>
        <end position="206"/>
    </location>
    <ligand>
        <name>substrate</name>
    </ligand>
</feature>
<evidence type="ECO:0000313" key="11">
    <source>
        <dbReference type="Proteomes" id="UP000249557"/>
    </source>
</evidence>
<feature type="binding site" evidence="8">
    <location>
        <begin position="78"/>
        <end position="79"/>
    </location>
    <ligand>
        <name>substrate</name>
    </ligand>
</feature>
<feature type="active site" evidence="9">
    <location>
        <position position="77"/>
    </location>
</feature>
<keyword evidence="8" id="KW-0963">Cytoplasm</keyword>
<dbReference type="GO" id="GO:0005829">
    <property type="term" value="C:cytosol"/>
    <property type="evidence" value="ECO:0007669"/>
    <property type="project" value="TreeGrafter"/>
</dbReference>
<dbReference type="Gene3D" id="3.10.310.10">
    <property type="entry name" value="Diaminopimelate Epimerase, Chain A, domain 1"/>
    <property type="match status" value="2"/>
</dbReference>
<feature type="binding site" evidence="8">
    <location>
        <begin position="215"/>
        <end position="216"/>
    </location>
    <ligand>
        <name>substrate</name>
    </ligand>
</feature>
<dbReference type="Pfam" id="PF01678">
    <property type="entry name" value="DAP_epimerase"/>
    <property type="match status" value="2"/>
</dbReference>
<keyword evidence="4 8" id="KW-0028">Amino-acid biosynthesis</keyword>
<feature type="binding site" evidence="8">
    <location>
        <position position="48"/>
    </location>
    <ligand>
        <name>substrate</name>
    </ligand>
</feature>
<reference evidence="10 11" key="1">
    <citation type="submission" date="2017-08" db="EMBL/GenBank/DDBJ databases">
        <title>Infants hospitalized years apart are colonized by the same room-sourced microbial strains.</title>
        <authorList>
            <person name="Brooks B."/>
            <person name="Olm M.R."/>
            <person name="Firek B.A."/>
            <person name="Baker R."/>
            <person name="Thomas B.C."/>
            <person name="Morowitz M.J."/>
            <person name="Banfield J.F."/>
        </authorList>
    </citation>
    <scope>NUCLEOTIDE SEQUENCE [LARGE SCALE GENOMIC DNA]</scope>
    <source>
        <strain evidence="10">S2_018_000_R2_104</strain>
    </source>
</reference>
<dbReference type="PANTHER" id="PTHR31689:SF0">
    <property type="entry name" value="DIAMINOPIMELATE EPIMERASE"/>
    <property type="match status" value="1"/>
</dbReference>
<organism evidence="10 11">
    <name type="scientific">Micavibrio aeruginosavorus</name>
    <dbReference type="NCBI Taxonomy" id="349221"/>
    <lineage>
        <taxon>Bacteria</taxon>
        <taxon>Pseudomonadati</taxon>
        <taxon>Bdellovibrionota</taxon>
        <taxon>Bdellovibrionia</taxon>
        <taxon>Bdellovibrionales</taxon>
        <taxon>Pseudobdellovibrionaceae</taxon>
        <taxon>Micavibrio</taxon>
    </lineage>
</organism>
<comment type="caution">
    <text evidence="10">The sequence shown here is derived from an EMBL/GenBank/DDBJ whole genome shotgun (WGS) entry which is preliminary data.</text>
</comment>
<accession>A0A2W5A0F0</accession>
<dbReference type="EC" id="5.1.1.7" evidence="3 8"/>
<keyword evidence="6 8" id="KW-0413">Isomerase</keyword>
<dbReference type="PANTHER" id="PTHR31689">
    <property type="entry name" value="DIAMINOPIMELATE EPIMERASE, CHLOROPLASTIC"/>
    <property type="match status" value="1"/>
</dbReference>
<evidence type="ECO:0000256" key="2">
    <source>
        <dbReference type="ARBA" id="ARBA00010219"/>
    </source>
</evidence>
<evidence type="ECO:0000256" key="8">
    <source>
        <dbReference type="HAMAP-Rule" id="MF_00197"/>
    </source>
</evidence>
<feature type="site" description="Could be important to modulate the pK values of the two catalytic cysteine residues" evidence="8">
    <location>
        <position position="205"/>
    </location>
</feature>
<dbReference type="GO" id="GO:0009089">
    <property type="term" value="P:lysine biosynthetic process via diaminopimelate"/>
    <property type="evidence" value="ECO:0007669"/>
    <property type="project" value="UniProtKB-UniRule"/>
</dbReference>
<dbReference type="InterPro" id="IPR001653">
    <property type="entry name" value="DAP_epimerase_DapF"/>
</dbReference>
<evidence type="ECO:0000256" key="6">
    <source>
        <dbReference type="ARBA" id="ARBA00023235"/>
    </source>
</evidence>
<evidence type="ECO:0000256" key="4">
    <source>
        <dbReference type="ARBA" id="ARBA00022605"/>
    </source>
</evidence>
<feature type="binding site" evidence="8">
    <location>
        <position position="154"/>
    </location>
    <ligand>
        <name>substrate</name>
    </ligand>
</feature>
<dbReference type="AlphaFoldDB" id="A0A2W5A0F0"/>
<dbReference type="NCBIfam" id="TIGR00652">
    <property type="entry name" value="DapF"/>
    <property type="match status" value="1"/>
</dbReference>
<feature type="active site" description="Proton donor" evidence="8">
    <location>
        <position position="77"/>
    </location>
</feature>